<accession>A0ABU6Y068</accession>
<comment type="caution">
    <text evidence="2">The sequence shown here is derived from an EMBL/GenBank/DDBJ whole genome shotgun (WGS) entry which is preliminary data.</text>
</comment>
<feature type="compositionally biased region" description="Basic and acidic residues" evidence="1">
    <location>
        <begin position="1"/>
        <end position="11"/>
    </location>
</feature>
<reference evidence="2 3" key="1">
    <citation type="journal article" date="2023" name="Plants (Basel)">
        <title>Bridging the Gap: Combining Genomics and Transcriptomics Approaches to Understand Stylosanthes scabra, an Orphan Legume from the Brazilian Caatinga.</title>
        <authorList>
            <person name="Ferreira-Neto J.R.C."/>
            <person name="da Silva M.D."/>
            <person name="Binneck E."/>
            <person name="de Melo N.F."/>
            <person name="da Silva R.H."/>
            <person name="de Melo A.L.T.M."/>
            <person name="Pandolfi V."/>
            <person name="Bustamante F.O."/>
            <person name="Brasileiro-Vidal A.C."/>
            <person name="Benko-Iseppon A.M."/>
        </authorList>
    </citation>
    <scope>NUCLEOTIDE SEQUENCE [LARGE SCALE GENOMIC DNA]</scope>
    <source>
        <tissue evidence="2">Leaves</tissue>
    </source>
</reference>
<evidence type="ECO:0000313" key="2">
    <source>
        <dbReference type="EMBL" id="MED6203404.1"/>
    </source>
</evidence>
<evidence type="ECO:0000256" key="1">
    <source>
        <dbReference type="SAM" id="MobiDB-lite"/>
    </source>
</evidence>
<evidence type="ECO:0000313" key="3">
    <source>
        <dbReference type="Proteomes" id="UP001341840"/>
    </source>
</evidence>
<organism evidence="2 3">
    <name type="scientific">Stylosanthes scabra</name>
    <dbReference type="NCBI Taxonomy" id="79078"/>
    <lineage>
        <taxon>Eukaryota</taxon>
        <taxon>Viridiplantae</taxon>
        <taxon>Streptophyta</taxon>
        <taxon>Embryophyta</taxon>
        <taxon>Tracheophyta</taxon>
        <taxon>Spermatophyta</taxon>
        <taxon>Magnoliopsida</taxon>
        <taxon>eudicotyledons</taxon>
        <taxon>Gunneridae</taxon>
        <taxon>Pentapetalae</taxon>
        <taxon>rosids</taxon>
        <taxon>fabids</taxon>
        <taxon>Fabales</taxon>
        <taxon>Fabaceae</taxon>
        <taxon>Papilionoideae</taxon>
        <taxon>50 kb inversion clade</taxon>
        <taxon>dalbergioids sensu lato</taxon>
        <taxon>Dalbergieae</taxon>
        <taxon>Pterocarpus clade</taxon>
        <taxon>Stylosanthes</taxon>
    </lineage>
</organism>
<keyword evidence="3" id="KW-1185">Reference proteome</keyword>
<dbReference type="EMBL" id="JASCZI010223435">
    <property type="protein sequence ID" value="MED6203404.1"/>
    <property type="molecule type" value="Genomic_DNA"/>
</dbReference>
<feature type="region of interest" description="Disordered" evidence="1">
    <location>
        <begin position="94"/>
        <end position="114"/>
    </location>
</feature>
<feature type="region of interest" description="Disordered" evidence="1">
    <location>
        <begin position="1"/>
        <end position="22"/>
    </location>
</feature>
<protein>
    <submittedName>
        <fullName evidence="2">Uncharacterized protein</fullName>
    </submittedName>
</protein>
<dbReference type="Proteomes" id="UP001341840">
    <property type="component" value="Unassembled WGS sequence"/>
</dbReference>
<feature type="non-terminal residue" evidence="2">
    <location>
        <position position="1"/>
    </location>
</feature>
<sequence>LSCNDDSKGTDDVEENSFSSSPVLIADQGNATVIQPSFHIGSGTTSSTTKPKRQKLKHMARNGVSSAEIQSIAGIKRAHAGTNFVGVAETTLDSNLPNAARGEGVNPDMAPNYQ</sequence>
<gene>
    <name evidence="2" type="ORF">PIB30_115185</name>
</gene>
<proteinExistence type="predicted"/>
<name>A0ABU6Y068_9FABA</name>
<feature type="region of interest" description="Disordered" evidence="1">
    <location>
        <begin position="36"/>
        <end position="56"/>
    </location>
</feature>